<dbReference type="Pfam" id="PF08807">
    <property type="entry name" value="DUF1798"/>
    <property type="match status" value="1"/>
</dbReference>
<protein>
    <submittedName>
        <fullName evidence="1">DUF1798 domain-containing protein</fullName>
    </submittedName>
</protein>
<dbReference type="InterPro" id="IPR014913">
    <property type="entry name" value="YppE-like"/>
</dbReference>
<accession>A0A2T4PUF6</accession>
<comment type="caution">
    <text evidence="1">The sequence shown here is derived from an EMBL/GenBank/DDBJ whole genome shotgun (WGS) entry which is preliminary data.</text>
</comment>
<name>A0A2T4PUF6_9STAP</name>
<proteinExistence type="predicted"/>
<dbReference type="SUPFAM" id="SSF140415">
    <property type="entry name" value="YppE-like"/>
    <property type="match status" value="1"/>
</dbReference>
<organism evidence="1 2">
    <name type="scientific">Mammaliicoccus vitulinus</name>
    <dbReference type="NCBI Taxonomy" id="71237"/>
    <lineage>
        <taxon>Bacteria</taxon>
        <taxon>Bacillati</taxon>
        <taxon>Bacillota</taxon>
        <taxon>Bacilli</taxon>
        <taxon>Bacillales</taxon>
        <taxon>Staphylococcaceae</taxon>
        <taxon>Mammaliicoccus</taxon>
    </lineage>
</organism>
<dbReference type="EMBL" id="PZFK01000008">
    <property type="protein sequence ID" value="PTI30030.1"/>
    <property type="molecule type" value="Genomic_DNA"/>
</dbReference>
<dbReference type="Proteomes" id="UP000241209">
    <property type="component" value="Unassembled WGS sequence"/>
</dbReference>
<dbReference type="AlphaFoldDB" id="A0A2T4PUF6"/>
<dbReference type="OrthoDB" id="2418117at2"/>
<dbReference type="Gene3D" id="1.20.120.440">
    <property type="entry name" value="YppE-like"/>
    <property type="match status" value="1"/>
</dbReference>
<dbReference type="RefSeq" id="WP_016912950.1">
    <property type="nucleotide sequence ID" value="NZ_BMDF01000001.1"/>
</dbReference>
<reference evidence="1 2" key="1">
    <citation type="journal article" date="2016" name="Front. Microbiol.">
        <title>Comprehensive Phylogenetic Analysis of Bovine Non-aureus Staphylococci Species Based on Whole-Genome Sequencing.</title>
        <authorList>
            <person name="Naushad S."/>
            <person name="Barkema H.W."/>
            <person name="Luby C."/>
            <person name="Condas L.A."/>
            <person name="Nobrega D.B."/>
            <person name="Carson D.A."/>
            <person name="De Buck J."/>
        </authorList>
    </citation>
    <scope>NUCLEOTIDE SEQUENCE [LARGE SCALE GENOMIC DNA]</scope>
    <source>
        <strain evidence="1 2">SNUC 2204</strain>
    </source>
</reference>
<dbReference type="InterPro" id="IPR023351">
    <property type="entry name" value="YppE-like_sf"/>
</dbReference>
<sequence length="109" mass="13107">MIQDLINELNKMQQIFKNAKDDHEYDFYKDVVPFVEAVDELLDKLALEQHTVLQLQYMNEQKFQLLIDNYKELSVECHYKRTSKKLFLEKHKAVQHDLSYIYTHLGDLS</sequence>
<dbReference type="STRING" id="1167632.GCA_000286335_02281"/>
<evidence type="ECO:0000313" key="1">
    <source>
        <dbReference type="EMBL" id="PTI30030.1"/>
    </source>
</evidence>
<dbReference type="GeneID" id="64116396"/>
<gene>
    <name evidence="1" type="ORF">BU072_05055</name>
</gene>
<evidence type="ECO:0000313" key="2">
    <source>
        <dbReference type="Proteomes" id="UP000241209"/>
    </source>
</evidence>